<evidence type="ECO:0000313" key="2">
    <source>
        <dbReference type="WBParaSite" id="HPLM_0001816001-mRNA-1"/>
    </source>
</evidence>
<organism evidence="2">
    <name type="scientific">Haemonchus placei</name>
    <name type="common">Barber's pole worm</name>
    <dbReference type="NCBI Taxonomy" id="6290"/>
    <lineage>
        <taxon>Eukaryota</taxon>
        <taxon>Metazoa</taxon>
        <taxon>Ecdysozoa</taxon>
        <taxon>Nematoda</taxon>
        <taxon>Chromadorea</taxon>
        <taxon>Rhabditida</taxon>
        <taxon>Rhabditina</taxon>
        <taxon>Rhabditomorpha</taxon>
        <taxon>Strongyloidea</taxon>
        <taxon>Trichostrongylidae</taxon>
        <taxon>Haemonchus</taxon>
    </lineage>
</organism>
<dbReference type="WBParaSite" id="HPLM_0001816001-mRNA-1">
    <property type="protein sequence ID" value="HPLM_0001816001-mRNA-1"/>
    <property type="gene ID" value="HPLM_0001816001"/>
</dbReference>
<feature type="compositionally biased region" description="Basic residues" evidence="1">
    <location>
        <begin position="379"/>
        <end position="388"/>
    </location>
</feature>
<evidence type="ECO:0000256" key="1">
    <source>
        <dbReference type="SAM" id="MobiDB-lite"/>
    </source>
</evidence>
<proteinExistence type="predicted"/>
<protein>
    <submittedName>
        <fullName evidence="2">PEHE domain-containing protein</fullName>
    </submittedName>
</protein>
<feature type="region of interest" description="Disordered" evidence="1">
    <location>
        <begin position="55"/>
        <end position="74"/>
    </location>
</feature>
<name>A0A158QRT7_HAEPC</name>
<feature type="region of interest" description="Disordered" evidence="1">
    <location>
        <begin position="370"/>
        <end position="398"/>
    </location>
</feature>
<dbReference type="AlphaFoldDB" id="A0A158QRT7"/>
<reference evidence="2" key="1">
    <citation type="submission" date="2016-04" db="UniProtKB">
        <authorList>
            <consortium name="WormBaseParasite"/>
        </authorList>
    </citation>
    <scope>IDENTIFICATION</scope>
</reference>
<sequence length="435" mass="50469">LMSPPPTKEPRSIIKQGYYRYTSGDGPYQNRPKSTNFNDLPEEERYRIMQENLEKHRRGRATTPKPPVTSFNGPFFKLEEDPTVVIWPPLNDKKTQRSHSVMSRKITDPDRIAEYRRQKQMEEEAMRRHEEEKLLMRAMQIQQRRLYEQCHGVVSPVPFIDVDHNPYGSQYGLAQSPAPEFQSPFLLKDFGPDPHRMRVYETRPISALSEPSDHGDSVPHNTWRRTYVVEKPREVAKNEILNSEMLLEKEHYEVDILKRRAAFVEKPEEPPEIIRTGRRWQPPPEKPYIWPTFPRPGSVDVQLPEIDYPTGGPRSADNAEYHWAPVVTDPGYRKERKNFTPTNTPPLSPIRGHGTGPLDEAAKRQTKYLIQPSPDGSHRPKPAFRKERKAPSGGFYPLSSRFPRTGSISELYRINILDLQTYPRHIPVQAGFEVP</sequence>
<accession>A0A158QRT7</accession>
<feature type="region of interest" description="Disordered" evidence="1">
    <location>
        <begin position="20"/>
        <end position="41"/>
    </location>
</feature>
<feature type="region of interest" description="Disordered" evidence="1">
    <location>
        <begin position="332"/>
        <end position="352"/>
    </location>
</feature>
<dbReference type="OMA" id="EHRWIPV"/>